<dbReference type="Gene3D" id="1.25.10.10">
    <property type="entry name" value="Leucine-rich Repeat Variant"/>
    <property type="match status" value="1"/>
</dbReference>
<proteinExistence type="predicted"/>
<organism evidence="2 3">
    <name type="scientific">Vicia faba</name>
    <name type="common">Broad bean</name>
    <name type="synonym">Faba vulgaris</name>
    <dbReference type="NCBI Taxonomy" id="3906"/>
    <lineage>
        <taxon>Eukaryota</taxon>
        <taxon>Viridiplantae</taxon>
        <taxon>Streptophyta</taxon>
        <taxon>Embryophyta</taxon>
        <taxon>Tracheophyta</taxon>
        <taxon>Spermatophyta</taxon>
        <taxon>Magnoliopsida</taxon>
        <taxon>eudicotyledons</taxon>
        <taxon>Gunneridae</taxon>
        <taxon>Pentapetalae</taxon>
        <taxon>rosids</taxon>
        <taxon>fabids</taxon>
        <taxon>Fabales</taxon>
        <taxon>Fabaceae</taxon>
        <taxon>Papilionoideae</taxon>
        <taxon>50 kb inversion clade</taxon>
        <taxon>NPAAA clade</taxon>
        <taxon>Hologalegina</taxon>
        <taxon>IRL clade</taxon>
        <taxon>Fabeae</taxon>
        <taxon>Vicia</taxon>
    </lineage>
</organism>
<evidence type="ECO:0000256" key="1">
    <source>
        <dbReference type="ARBA" id="ARBA00022737"/>
    </source>
</evidence>
<dbReference type="AlphaFoldDB" id="A0AAV0Z411"/>
<dbReference type="Proteomes" id="UP001157006">
    <property type="component" value="Chromosome 1S"/>
</dbReference>
<dbReference type="InterPro" id="IPR051023">
    <property type="entry name" value="PP2A_Regulatory_Subunit_A"/>
</dbReference>
<keyword evidence="1" id="KW-0677">Repeat</keyword>
<protein>
    <submittedName>
        <fullName evidence="2">Uncharacterized protein</fullName>
    </submittedName>
</protein>
<dbReference type="PANTHER" id="PTHR10648">
    <property type="entry name" value="SERINE/THREONINE-PROTEIN PHOSPHATASE PP2A 65 KDA REGULATORY SUBUNIT"/>
    <property type="match status" value="1"/>
</dbReference>
<dbReference type="EMBL" id="OX451735">
    <property type="protein sequence ID" value="CAI8593270.1"/>
    <property type="molecule type" value="Genomic_DNA"/>
</dbReference>
<sequence length="149" mass="16613">MPMVRRSAATNLGKFAATAEYTRLKVEIMSIFDDLTQDIQDSVRLLAVKGCADLVSWFTPYPLPKLFITNQTSSHMPFGTFIMCSDATSFENPDSILEIPPLPPKPLDAKPHVDSLNSIKFKAEVIDRVTGSRENHIANVMESWTVVDL</sequence>
<dbReference type="InterPro" id="IPR011989">
    <property type="entry name" value="ARM-like"/>
</dbReference>
<evidence type="ECO:0000313" key="2">
    <source>
        <dbReference type="EMBL" id="CAI8593270.1"/>
    </source>
</evidence>
<dbReference type="PANTHER" id="PTHR10648:SF36">
    <property type="entry name" value="SERINE_THREONINE-PROTEIN PHOSPHATASE 2A 65 KDA REGULATORY SUBUNIT A BETA ISOFORM-RELATED"/>
    <property type="match status" value="1"/>
</dbReference>
<dbReference type="GO" id="GO:0000159">
    <property type="term" value="C:protein phosphatase type 2A complex"/>
    <property type="evidence" value="ECO:0007669"/>
    <property type="project" value="TreeGrafter"/>
</dbReference>
<accession>A0AAV0Z411</accession>
<dbReference type="GO" id="GO:0005634">
    <property type="term" value="C:nucleus"/>
    <property type="evidence" value="ECO:0007669"/>
    <property type="project" value="TreeGrafter"/>
</dbReference>
<dbReference type="GO" id="GO:0005829">
    <property type="term" value="C:cytosol"/>
    <property type="evidence" value="ECO:0007669"/>
    <property type="project" value="TreeGrafter"/>
</dbReference>
<reference evidence="2 3" key="1">
    <citation type="submission" date="2023-01" db="EMBL/GenBank/DDBJ databases">
        <authorList>
            <person name="Kreplak J."/>
        </authorList>
    </citation>
    <scope>NUCLEOTIDE SEQUENCE [LARGE SCALE GENOMIC DNA]</scope>
</reference>
<gene>
    <name evidence="2" type="ORF">VFH_I082760</name>
</gene>
<evidence type="ECO:0000313" key="3">
    <source>
        <dbReference type="Proteomes" id="UP001157006"/>
    </source>
</evidence>
<name>A0AAV0Z411_VICFA</name>
<dbReference type="GO" id="GO:0019888">
    <property type="term" value="F:protein phosphatase regulator activity"/>
    <property type="evidence" value="ECO:0007669"/>
    <property type="project" value="TreeGrafter"/>
</dbReference>
<keyword evidence="3" id="KW-1185">Reference proteome</keyword>